<accession>A0A841R723</accession>
<comment type="caution">
    <text evidence="1">The sequence shown here is derived from an EMBL/GenBank/DDBJ whole genome shotgun (WGS) entry which is preliminary data.</text>
</comment>
<dbReference type="AlphaFoldDB" id="A0A841R723"/>
<reference evidence="1 2" key="1">
    <citation type="submission" date="2020-08" db="EMBL/GenBank/DDBJ databases">
        <title>Genomic Encyclopedia of Type Strains, Phase IV (KMG-IV): sequencing the most valuable type-strain genomes for metagenomic binning, comparative biology and taxonomic classification.</title>
        <authorList>
            <person name="Goeker M."/>
        </authorList>
    </citation>
    <scope>NUCLEOTIDE SEQUENCE [LARGE SCALE GENOMIC DNA]</scope>
    <source>
        <strain evidence="1 2">DSM 2461</strain>
    </source>
</reference>
<dbReference type="EMBL" id="JACHGJ010000001">
    <property type="protein sequence ID" value="MBB6478840.1"/>
    <property type="molecule type" value="Genomic_DNA"/>
</dbReference>
<name>A0A841R723_9SPIO</name>
<keyword evidence="2" id="KW-1185">Reference proteome</keyword>
<dbReference type="RefSeq" id="WP_184743168.1">
    <property type="nucleotide sequence ID" value="NZ_JACHGJ010000001.1"/>
</dbReference>
<dbReference type="Proteomes" id="UP000587760">
    <property type="component" value="Unassembled WGS sequence"/>
</dbReference>
<evidence type="ECO:0000313" key="2">
    <source>
        <dbReference type="Proteomes" id="UP000587760"/>
    </source>
</evidence>
<evidence type="ECO:0000313" key="1">
    <source>
        <dbReference type="EMBL" id="MBB6478840.1"/>
    </source>
</evidence>
<gene>
    <name evidence="1" type="ORF">HNR50_000473</name>
</gene>
<sequence length="252" mass="29772">MLHNNNLKTFFLFPQKLIFEEIAEVLVSEQNEAFVLNNHVEFRDALKIFNENSIAFINIDSVLTESQWIEYIRDIRNDSHFSRIRIGILSFNNDQRLIDVYLNELKIDCGYHLLSRRTKKYEEDIRRIVGNYRDKFGNKILRLDFDQTDPVNYEIKIRGQILTGRIDALSSAAMSLTLTHEKLLSPALELNEITLIYRDLNCRLIGTVIGNSKLNKKQFIIKFQKLFEDFHQKTLFNIIFTVLNNRLKELVR</sequence>
<organism evidence="1 2">
    <name type="scientific">Spirochaeta isovalerica</name>
    <dbReference type="NCBI Taxonomy" id="150"/>
    <lineage>
        <taxon>Bacteria</taxon>
        <taxon>Pseudomonadati</taxon>
        <taxon>Spirochaetota</taxon>
        <taxon>Spirochaetia</taxon>
        <taxon>Spirochaetales</taxon>
        <taxon>Spirochaetaceae</taxon>
        <taxon>Spirochaeta</taxon>
    </lineage>
</organism>
<proteinExistence type="predicted"/>
<protein>
    <submittedName>
        <fullName evidence="1">Uncharacterized protein</fullName>
    </submittedName>
</protein>